<dbReference type="InterPro" id="IPR004033">
    <property type="entry name" value="UbiE/COQ5_MeTrFase"/>
</dbReference>
<reference evidence="4" key="1">
    <citation type="submission" date="2018-05" db="EMBL/GenBank/DDBJ databases">
        <authorList>
            <person name="Lanie J.A."/>
            <person name="Ng W.-L."/>
            <person name="Kazmierczak K.M."/>
            <person name="Andrzejewski T.M."/>
            <person name="Davidsen T.M."/>
            <person name="Wayne K.J."/>
            <person name="Tettelin H."/>
            <person name="Glass J.I."/>
            <person name="Rusch D."/>
            <person name="Podicherti R."/>
            <person name="Tsui H.-C.T."/>
            <person name="Winkler M.E."/>
        </authorList>
    </citation>
    <scope>NUCLEOTIDE SEQUENCE</scope>
</reference>
<name>A0A381SAB4_9ZZZZ</name>
<dbReference type="PANTHER" id="PTHR43591:SF24">
    <property type="entry name" value="2-METHOXY-6-POLYPRENYL-1,4-BENZOQUINOL METHYLASE, MITOCHONDRIAL"/>
    <property type="match status" value="1"/>
</dbReference>
<dbReference type="GO" id="GO:0032259">
    <property type="term" value="P:methylation"/>
    <property type="evidence" value="ECO:0007669"/>
    <property type="project" value="UniProtKB-KW"/>
</dbReference>
<dbReference type="Pfam" id="PF01209">
    <property type="entry name" value="Ubie_methyltran"/>
    <property type="match status" value="1"/>
</dbReference>
<evidence type="ECO:0000313" key="4">
    <source>
        <dbReference type="EMBL" id="SVA00976.1"/>
    </source>
</evidence>
<organism evidence="4">
    <name type="scientific">marine metagenome</name>
    <dbReference type="NCBI Taxonomy" id="408172"/>
    <lineage>
        <taxon>unclassified sequences</taxon>
        <taxon>metagenomes</taxon>
        <taxon>ecological metagenomes</taxon>
    </lineage>
</organism>
<dbReference type="PANTHER" id="PTHR43591">
    <property type="entry name" value="METHYLTRANSFERASE"/>
    <property type="match status" value="1"/>
</dbReference>
<dbReference type="PROSITE" id="PS51608">
    <property type="entry name" value="SAM_MT_UBIE"/>
    <property type="match status" value="1"/>
</dbReference>
<keyword evidence="2" id="KW-0808">Transferase</keyword>
<gene>
    <name evidence="4" type="ORF">METZ01_LOCUS53830</name>
</gene>
<keyword evidence="1" id="KW-0489">Methyltransferase</keyword>
<keyword evidence="3" id="KW-0949">S-adenosyl-L-methionine</keyword>
<dbReference type="InterPro" id="IPR029063">
    <property type="entry name" value="SAM-dependent_MTases_sf"/>
</dbReference>
<dbReference type="GO" id="GO:0008425">
    <property type="term" value="F:2-methoxy-6-polyprenyl-1,4-benzoquinol methyltransferase activity"/>
    <property type="evidence" value="ECO:0007669"/>
    <property type="project" value="TreeGrafter"/>
</dbReference>
<dbReference type="InterPro" id="IPR023576">
    <property type="entry name" value="UbiE/COQ5_MeTrFase_CS"/>
</dbReference>
<dbReference type="HAMAP" id="MF_01813">
    <property type="entry name" value="MenG_UbiE_methyltr"/>
    <property type="match status" value="1"/>
</dbReference>
<proteinExistence type="inferred from homology"/>
<protein>
    <submittedName>
        <fullName evidence="4">Uncharacterized protein</fullName>
    </submittedName>
</protein>
<evidence type="ECO:0000256" key="2">
    <source>
        <dbReference type="ARBA" id="ARBA00022679"/>
    </source>
</evidence>
<dbReference type="PROSITE" id="PS01183">
    <property type="entry name" value="UBIE_1"/>
    <property type="match status" value="1"/>
</dbReference>
<sequence length="226" mass="25079">VGAVFDSVSQKYDLMNDLMSLGLHRFWKRFAMMHTGLTEGMSALDVAGGTGDLASSLCQQVGKKGTVVLTDINFNMLINGRSKLLDQGKLNQINLIQSNAESLPFVNDSFDCITIGFGLRNITNKEKALASIMQVIKPGGRLLILEFSKPNELISPFYDFYSFSVLPKLGDWVVNDADSYQYLAESIRMHPDQKKLKAMMETIGFSNCEYFNLTGGIVALHIGYKI</sequence>
<dbReference type="CDD" id="cd02440">
    <property type="entry name" value="AdoMet_MTases"/>
    <property type="match status" value="1"/>
</dbReference>
<accession>A0A381SAB4</accession>
<feature type="non-terminal residue" evidence="4">
    <location>
        <position position="1"/>
    </location>
</feature>
<dbReference type="NCBIfam" id="NF001244">
    <property type="entry name" value="PRK00216.1-5"/>
    <property type="match status" value="1"/>
</dbReference>
<dbReference type="SUPFAM" id="SSF53335">
    <property type="entry name" value="S-adenosyl-L-methionine-dependent methyltransferases"/>
    <property type="match status" value="1"/>
</dbReference>
<dbReference type="Gene3D" id="3.40.50.150">
    <property type="entry name" value="Vaccinia Virus protein VP39"/>
    <property type="match status" value="1"/>
</dbReference>
<dbReference type="AlphaFoldDB" id="A0A381SAB4"/>
<dbReference type="EMBL" id="UINC01002856">
    <property type="protein sequence ID" value="SVA00976.1"/>
    <property type="molecule type" value="Genomic_DNA"/>
</dbReference>
<evidence type="ECO:0000256" key="3">
    <source>
        <dbReference type="ARBA" id="ARBA00022691"/>
    </source>
</evidence>
<evidence type="ECO:0000256" key="1">
    <source>
        <dbReference type="ARBA" id="ARBA00022603"/>
    </source>
</evidence>
<dbReference type="NCBIfam" id="TIGR01934">
    <property type="entry name" value="MenG_MenH_UbiE"/>
    <property type="match status" value="1"/>
</dbReference>